<sequence length="61" mass="7179">MQENKIVYPIKEEEIVIPQKGSEVAYQVEKKNTKILQQKEKISFFDISCCIFEKPVVFSKK</sequence>
<dbReference type="Proteomes" id="UP001058458">
    <property type="component" value="Plasmid unnamed2"/>
</dbReference>
<evidence type="ECO:0000313" key="2">
    <source>
        <dbReference type="Proteomes" id="UP001058458"/>
    </source>
</evidence>
<dbReference type="RefSeq" id="WP_248295997.1">
    <property type="nucleotide sequence ID" value="NZ_CP063416.1"/>
</dbReference>
<dbReference type="EMBL" id="CP063416">
    <property type="protein sequence ID" value="UOE78407.1"/>
    <property type="molecule type" value="Genomic_DNA"/>
</dbReference>
<organism evidence="1 2">
    <name type="scientific">Parageobacillus thermoglucosidasius</name>
    <name type="common">Geobacillus thermoglucosidasius</name>
    <dbReference type="NCBI Taxonomy" id="1426"/>
    <lineage>
        <taxon>Bacteria</taxon>
        <taxon>Bacillati</taxon>
        <taxon>Bacillota</taxon>
        <taxon>Bacilli</taxon>
        <taxon>Bacillales</taxon>
        <taxon>Anoxybacillaceae</taxon>
        <taxon>Parageobacillus</taxon>
    </lineage>
</organism>
<gene>
    <name evidence="1" type="ORF">IMI45_20125</name>
</gene>
<accession>A0AB38R5Y2</accession>
<evidence type="ECO:0000313" key="1">
    <source>
        <dbReference type="EMBL" id="UOE78407.1"/>
    </source>
</evidence>
<protein>
    <submittedName>
        <fullName evidence="1">Uncharacterized protein</fullName>
    </submittedName>
</protein>
<proteinExistence type="predicted"/>
<geneLocation type="plasmid" evidence="1 2">
    <name>unnamed2</name>
</geneLocation>
<reference evidence="1" key="1">
    <citation type="submission" date="2020-10" db="EMBL/GenBank/DDBJ databases">
        <authorList>
            <person name="Delgado J.A."/>
            <person name="Gonzalez J.M."/>
        </authorList>
    </citation>
    <scope>NUCLEOTIDE SEQUENCE</scope>
    <source>
        <strain evidence="1">23.6</strain>
        <plasmid evidence="1">unnamed2</plasmid>
    </source>
</reference>
<keyword evidence="1" id="KW-0614">Plasmid</keyword>
<name>A0AB38R5Y2_PARTM</name>
<dbReference type="AlphaFoldDB" id="A0AB38R5Y2"/>